<protein>
    <submittedName>
        <fullName evidence="1">Uncharacterized protein</fullName>
    </submittedName>
</protein>
<name>A0A1F5HZP6_9BACT</name>
<accession>A0A1F5HZP6</accession>
<evidence type="ECO:0000313" key="1">
    <source>
        <dbReference type="EMBL" id="OGE09606.1"/>
    </source>
</evidence>
<proteinExistence type="predicted"/>
<dbReference type="AlphaFoldDB" id="A0A1F5HZP6"/>
<dbReference type="Proteomes" id="UP000179227">
    <property type="component" value="Unassembled WGS sequence"/>
</dbReference>
<sequence>MSTVTSKERLNIKSFTIDHPTKEMNFDFSRDFYLKTWHAYQQAVREHADPELPDEKLGRFRTAARLRTIAGITAEDLGFTEKENWLVQIHIEKTRDLTKEWRSSHLLDYLATFKLLFPEETGRLALDEGLWQRVTTEMDITKSVGVIFLANGFDLKLLFPERFSKLDLSDKWPKLALKLEGRKAGLVGFPYTRLAACVRVVLSDNWGEVKPGIEQWQEIKENLRSQSSGFNRFVEEMFYISILRAEEVIVDKQGLRLIMPTPNLQSEQLSALPELRKF</sequence>
<comment type="caution">
    <text evidence="1">The sequence shown here is derived from an EMBL/GenBank/DDBJ whole genome shotgun (WGS) entry which is preliminary data.</text>
</comment>
<reference evidence="1 2" key="1">
    <citation type="journal article" date="2016" name="Nat. Commun.">
        <title>Thousands of microbial genomes shed light on interconnected biogeochemical processes in an aquifer system.</title>
        <authorList>
            <person name="Anantharaman K."/>
            <person name="Brown C.T."/>
            <person name="Hug L.A."/>
            <person name="Sharon I."/>
            <person name="Castelle C.J."/>
            <person name="Probst A.J."/>
            <person name="Thomas B.C."/>
            <person name="Singh A."/>
            <person name="Wilkins M.J."/>
            <person name="Karaoz U."/>
            <person name="Brodie E.L."/>
            <person name="Williams K.H."/>
            <person name="Hubbard S.S."/>
            <person name="Banfield J.F."/>
        </authorList>
    </citation>
    <scope>NUCLEOTIDE SEQUENCE [LARGE SCALE GENOMIC DNA]</scope>
</reference>
<organism evidence="1 2">
    <name type="scientific">Candidatus Curtissbacteria bacterium RIFCSPLOWO2_01_FULL_42_26</name>
    <dbReference type="NCBI Taxonomy" id="1797729"/>
    <lineage>
        <taxon>Bacteria</taxon>
        <taxon>Candidatus Curtissiibacteriota</taxon>
    </lineage>
</organism>
<gene>
    <name evidence="1" type="ORF">A3A60_01605</name>
</gene>
<dbReference type="STRING" id="1797729.A3A60_01605"/>
<dbReference type="EMBL" id="MFBS01000018">
    <property type="protein sequence ID" value="OGE09606.1"/>
    <property type="molecule type" value="Genomic_DNA"/>
</dbReference>
<evidence type="ECO:0000313" key="2">
    <source>
        <dbReference type="Proteomes" id="UP000179227"/>
    </source>
</evidence>